<evidence type="ECO:0000313" key="1">
    <source>
        <dbReference type="EMBL" id="MXU89648.1"/>
    </source>
</evidence>
<organism evidence="1">
    <name type="scientific">Ixodes ricinus</name>
    <name type="common">Common tick</name>
    <name type="synonym">Acarus ricinus</name>
    <dbReference type="NCBI Taxonomy" id="34613"/>
    <lineage>
        <taxon>Eukaryota</taxon>
        <taxon>Metazoa</taxon>
        <taxon>Ecdysozoa</taxon>
        <taxon>Arthropoda</taxon>
        <taxon>Chelicerata</taxon>
        <taxon>Arachnida</taxon>
        <taxon>Acari</taxon>
        <taxon>Parasitiformes</taxon>
        <taxon>Ixodida</taxon>
        <taxon>Ixodoidea</taxon>
        <taxon>Ixodidae</taxon>
        <taxon>Ixodinae</taxon>
        <taxon>Ixodes</taxon>
    </lineage>
</organism>
<dbReference type="EMBL" id="GIFC01007565">
    <property type="protein sequence ID" value="MXU89648.1"/>
    <property type="molecule type" value="Transcribed_RNA"/>
</dbReference>
<dbReference type="AlphaFoldDB" id="A0A6B0UJ22"/>
<proteinExistence type="predicted"/>
<protein>
    <submittedName>
        <fullName evidence="1">Putative secreted protein</fullName>
    </submittedName>
</protein>
<reference evidence="1" key="1">
    <citation type="submission" date="2019-12" db="EMBL/GenBank/DDBJ databases">
        <title>An insight into the sialome of adult female Ixodes ricinus ticks feeding for 6 days.</title>
        <authorList>
            <person name="Perner J."/>
            <person name="Ribeiro J.M.C."/>
        </authorList>
    </citation>
    <scope>NUCLEOTIDE SEQUENCE</scope>
    <source>
        <strain evidence="1">Semi-engorged</strain>
        <tissue evidence="1">Salivary glands</tissue>
    </source>
</reference>
<name>A0A6B0UJ22_IXORI</name>
<sequence length="109" mass="12269">MLRCVCSGSRLGRGCCGAPALPLAAAASPDAWTSTIFRAMLPFGITGENALTDHRRERAAARRTKTTDARRRYEQHWRWSDRPPRWCMSHVQTCTRQIRKSATKPPICA</sequence>
<accession>A0A6B0UJ22</accession>